<evidence type="ECO:0000313" key="3">
    <source>
        <dbReference type="EMBL" id="KAF2171466.1"/>
    </source>
</evidence>
<feature type="region of interest" description="Disordered" evidence="1">
    <location>
        <begin position="1"/>
        <end position="28"/>
    </location>
</feature>
<sequence>MWRGETRHPSTSHHSHSGGSHYGGTGRRRRYKSRYLGGGFDIDEVTPGAIMFHREVVVNYNDAVAARQAPQVGSMYVFQTNSGHWYIEKGRYFHVIKVFDRHWTECPIYTYQGQGLENKSPQLKEEHVGLKPMHLALDEYEPQNEVQVRTMRNPKERLSEKAVIHFTEARSSNFNTRIRAVGFTDGNGVNLIAELRKKMGCV</sequence>
<dbReference type="Pfam" id="PF20233">
    <property type="entry name" value="DUF6590"/>
    <property type="match status" value="1"/>
</dbReference>
<keyword evidence="4" id="KW-1185">Reference proteome</keyword>
<protein>
    <recommendedName>
        <fullName evidence="2">DUF6590 domain-containing protein</fullName>
    </recommendedName>
</protein>
<feature type="domain" description="DUF6590" evidence="2">
    <location>
        <begin position="65"/>
        <end position="185"/>
    </location>
</feature>
<evidence type="ECO:0000313" key="4">
    <source>
        <dbReference type="Proteomes" id="UP000799537"/>
    </source>
</evidence>
<evidence type="ECO:0000259" key="2">
    <source>
        <dbReference type="Pfam" id="PF20233"/>
    </source>
</evidence>
<reference evidence="3" key="1">
    <citation type="journal article" date="2020" name="Stud. Mycol.">
        <title>101 Dothideomycetes genomes: a test case for predicting lifestyles and emergence of pathogens.</title>
        <authorList>
            <person name="Haridas S."/>
            <person name="Albert R."/>
            <person name="Binder M."/>
            <person name="Bloem J."/>
            <person name="Labutti K."/>
            <person name="Salamov A."/>
            <person name="Andreopoulos B."/>
            <person name="Baker S."/>
            <person name="Barry K."/>
            <person name="Bills G."/>
            <person name="Bluhm B."/>
            <person name="Cannon C."/>
            <person name="Castanera R."/>
            <person name="Culley D."/>
            <person name="Daum C."/>
            <person name="Ezra D."/>
            <person name="Gonzalez J."/>
            <person name="Henrissat B."/>
            <person name="Kuo A."/>
            <person name="Liang C."/>
            <person name="Lipzen A."/>
            <person name="Lutzoni F."/>
            <person name="Magnuson J."/>
            <person name="Mondo S."/>
            <person name="Nolan M."/>
            <person name="Ohm R."/>
            <person name="Pangilinan J."/>
            <person name="Park H.-J."/>
            <person name="Ramirez L."/>
            <person name="Alfaro M."/>
            <person name="Sun H."/>
            <person name="Tritt A."/>
            <person name="Yoshinaga Y."/>
            <person name="Zwiers L.-H."/>
            <person name="Turgeon B."/>
            <person name="Goodwin S."/>
            <person name="Spatafora J."/>
            <person name="Crous P."/>
            <person name="Grigoriev I."/>
        </authorList>
    </citation>
    <scope>NUCLEOTIDE SEQUENCE</scope>
    <source>
        <strain evidence="3">ATCC 36951</strain>
    </source>
</reference>
<dbReference type="OrthoDB" id="3438983at2759"/>
<name>A0A6A6D1E8_ZASCE</name>
<dbReference type="RefSeq" id="XP_033672355.1">
    <property type="nucleotide sequence ID" value="XM_033811665.1"/>
</dbReference>
<evidence type="ECO:0000256" key="1">
    <source>
        <dbReference type="SAM" id="MobiDB-lite"/>
    </source>
</evidence>
<dbReference type="GeneID" id="54564937"/>
<organism evidence="3 4">
    <name type="scientific">Zasmidium cellare ATCC 36951</name>
    <dbReference type="NCBI Taxonomy" id="1080233"/>
    <lineage>
        <taxon>Eukaryota</taxon>
        <taxon>Fungi</taxon>
        <taxon>Dikarya</taxon>
        <taxon>Ascomycota</taxon>
        <taxon>Pezizomycotina</taxon>
        <taxon>Dothideomycetes</taxon>
        <taxon>Dothideomycetidae</taxon>
        <taxon>Mycosphaerellales</taxon>
        <taxon>Mycosphaerellaceae</taxon>
        <taxon>Zasmidium</taxon>
    </lineage>
</organism>
<gene>
    <name evidence="3" type="ORF">M409DRAFT_50902</name>
</gene>
<dbReference type="AlphaFoldDB" id="A0A6A6D1E8"/>
<accession>A0A6A6D1E8</accession>
<dbReference type="Proteomes" id="UP000799537">
    <property type="component" value="Unassembled WGS sequence"/>
</dbReference>
<proteinExistence type="predicted"/>
<dbReference type="EMBL" id="ML993583">
    <property type="protein sequence ID" value="KAF2171466.1"/>
    <property type="molecule type" value="Genomic_DNA"/>
</dbReference>
<dbReference type="InterPro" id="IPR046497">
    <property type="entry name" value="DUF6590"/>
</dbReference>